<dbReference type="OrthoDB" id="1737248at2759"/>
<dbReference type="PANTHER" id="PTHR31672">
    <property type="entry name" value="BNACNNG10540D PROTEIN"/>
    <property type="match status" value="1"/>
</dbReference>
<dbReference type="SUPFAM" id="SSF50965">
    <property type="entry name" value="Galactose oxidase, central domain"/>
    <property type="match status" value="1"/>
</dbReference>
<proteinExistence type="predicted"/>
<dbReference type="PANTHER" id="PTHR31672:SF13">
    <property type="entry name" value="F-BOX PROTEIN CPR30-LIKE"/>
    <property type="match status" value="1"/>
</dbReference>
<dbReference type="InterPro" id="IPR006527">
    <property type="entry name" value="F-box-assoc_dom_typ1"/>
</dbReference>
<dbReference type="PROSITE" id="PS50181">
    <property type="entry name" value="FBOX"/>
    <property type="match status" value="1"/>
</dbReference>
<dbReference type="AlphaFoldDB" id="A0A8X8B0Z3"/>
<dbReference type="InterPro" id="IPR050796">
    <property type="entry name" value="SCF_F-box_component"/>
</dbReference>
<evidence type="ECO:0000313" key="2">
    <source>
        <dbReference type="EMBL" id="KAG2319884.1"/>
    </source>
</evidence>
<dbReference type="InterPro" id="IPR001810">
    <property type="entry name" value="F-box_dom"/>
</dbReference>
<protein>
    <recommendedName>
        <fullName evidence="1">F-box domain-containing protein</fullName>
    </recommendedName>
</protein>
<evidence type="ECO:0000313" key="3">
    <source>
        <dbReference type="Proteomes" id="UP000886595"/>
    </source>
</evidence>
<organism evidence="2 3">
    <name type="scientific">Brassica carinata</name>
    <name type="common">Ethiopian mustard</name>
    <name type="synonym">Abyssinian cabbage</name>
    <dbReference type="NCBI Taxonomy" id="52824"/>
    <lineage>
        <taxon>Eukaryota</taxon>
        <taxon>Viridiplantae</taxon>
        <taxon>Streptophyta</taxon>
        <taxon>Embryophyta</taxon>
        <taxon>Tracheophyta</taxon>
        <taxon>Spermatophyta</taxon>
        <taxon>Magnoliopsida</taxon>
        <taxon>eudicotyledons</taxon>
        <taxon>Gunneridae</taxon>
        <taxon>Pentapetalae</taxon>
        <taxon>rosids</taxon>
        <taxon>malvids</taxon>
        <taxon>Brassicales</taxon>
        <taxon>Brassicaceae</taxon>
        <taxon>Brassiceae</taxon>
        <taxon>Brassica</taxon>
    </lineage>
</organism>
<dbReference type="SMART" id="SM00256">
    <property type="entry name" value="FBOX"/>
    <property type="match status" value="1"/>
</dbReference>
<dbReference type="Gene3D" id="1.20.1280.50">
    <property type="match status" value="1"/>
</dbReference>
<dbReference type="Pfam" id="PF07734">
    <property type="entry name" value="FBA_1"/>
    <property type="match status" value="1"/>
</dbReference>
<dbReference type="EMBL" id="JAAMPC010000003">
    <property type="protein sequence ID" value="KAG2319884.1"/>
    <property type="molecule type" value="Genomic_DNA"/>
</dbReference>
<feature type="domain" description="F-box" evidence="1">
    <location>
        <begin position="6"/>
        <end position="51"/>
    </location>
</feature>
<dbReference type="Pfam" id="PF00646">
    <property type="entry name" value="F-box"/>
    <property type="match status" value="1"/>
</dbReference>
<gene>
    <name evidence="2" type="ORF">Bca52824_013097</name>
</gene>
<name>A0A8X8B0Z3_BRACI</name>
<sequence length="274" mass="32197">MSKQHSLSMEQLLHDVIERIMEMLPVKSLLRFKAVSKQWQSTIESRFFQENQLRQREKSRDPDVLMVGFGKDKLTGIYKPVWLYINVGRDATICEVFDFSTNTWRYTTASAPYWISYYHDPVYVDGLLHWFTQCKETKVMSLDLHTETFQVIYKVPFTDVDPYHMIMCNLDDRLCISQKKKSKQVIWLFSSGNKTWDKMCSIDLELTSFQFGISMSIPFLPLALLERKKLLIFPRYFGTTLVIHDLETKSYDAAFSDAFIGYPVCYFQSLISIL</sequence>
<keyword evidence="3" id="KW-1185">Reference proteome</keyword>
<dbReference type="SUPFAM" id="SSF81383">
    <property type="entry name" value="F-box domain"/>
    <property type="match status" value="1"/>
</dbReference>
<dbReference type="InterPro" id="IPR017451">
    <property type="entry name" value="F-box-assoc_interact_dom"/>
</dbReference>
<accession>A0A8X8B0Z3</accession>
<dbReference type="InterPro" id="IPR011043">
    <property type="entry name" value="Gal_Oxase/kelch_b-propeller"/>
</dbReference>
<evidence type="ECO:0000259" key="1">
    <source>
        <dbReference type="PROSITE" id="PS50181"/>
    </source>
</evidence>
<dbReference type="NCBIfam" id="TIGR01640">
    <property type="entry name" value="F_box_assoc_1"/>
    <property type="match status" value="1"/>
</dbReference>
<reference evidence="2 3" key="1">
    <citation type="submission" date="2020-02" db="EMBL/GenBank/DDBJ databases">
        <authorList>
            <person name="Ma Q."/>
            <person name="Huang Y."/>
            <person name="Song X."/>
            <person name="Pei D."/>
        </authorList>
    </citation>
    <scope>NUCLEOTIDE SEQUENCE [LARGE SCALE GENOMIC DNA]</scope>
    <source>
        <strain evidence="2">Sxm20200214</strain>
        <tissue evidence="2">Leaf</tissue>
    </source>
</reference>
<dbReference type="InterPro" id="IPR036047">
    <property type="entry name" value="F-box-like_dom_sf"/>
</dbReference>
<comment type="caution">
    <text evidence="2">The sequence shown here is derived from an EMBL/GenBank/DDBJ whole genome shotgun (WGS) entry which is preliminary data.</text>
</comment>
<dbReference type="Proteomes" id="UP000886595">
    <property type="component" value="Unassembled WGS sequence"/>
</dbReference>